<reference evidence="1" key="1">
    <citation type="submission" date="2018-05" db="EMBL/GenBank/DDBJ databases">
        <authorList>
            <person name="Lanie J.A."/>
            <person name="Ng W.-L."/>
            <person name="Kazmierczak K.M."/>
            <person name="Andrzejewski T.M."/>
            <person name="Davidsen T.M."/>
            <person name="Wayne K.J."/>
            <person name="Tettelin H."/>
            <person name="Glass J.I."/>
            <person name="Rusch D."/>
            <person name="Podicherti R."/>
            <person name="Tsui H.-C.T."/>
            <person name="Winkler M.E."/>
        </authorList>
    </citation>
    <scope>NUCLEOTIDE SEQUENCE</scope>
</reference>
<dbReference type="EMBL" id="UINC01194703">
    <property type="protein sequence ID" value="SVE10921.1"/>
    <property type="molecule type" value="Genomic_DNA"/>
</dbReference>
<accession>A0A383ATH8</accession>
<organism evidence="1">
    <name type="scientific">marine metagenome</name>
    <dbReference type="NCBI Taxonomy" id="408172"/>
    <lineage>
        <taxon>unclassified sequences</taxon>
        <taxon>metagenomes</taxon>
        <taxon>ecological metagenomes</taxon>
    </lineage>
</organism>
<dbReference type="AlphaFoldDB" id="A0A383ATH8"/>
<sequence length="102" mass="11806">MIRHFLLCILFVSFAFTQPELRFQTFDWVQYRHTGKVNSITFSDRFAYIGTQSGGVLRFNLFSERFEEPITRAQGLHSNIITAVHRSSNSMLWVATPMGIES</sequence>
<protein>
    <recommendedName>
        <fullName evidence="2">Hybrid sensor histidine kinase/response regulator</fullName>
    </recommendedName>
</protein>
<evidence type="ECO:0008006" key="2">
    <source>
        <dbReference type="Google" id="ProtNLM"/>
    </source>
</evidence>
<feature type="non-terminal residue" evidence="1">
    <location>
        <position position="102"/>
    </location>
</feature>
<dbReference type="Gene3D" id="2.130.10.10">
    <property type="entry name" value="YVTN repeat-like/Quinoprotein amine dehydrogenase"/>
    <property type="match status" value="1"/>
</dbReference>
<dbReference type="SUPFAM" id="SSF50978">
    <property type="entry name" value="WD40 repeat-like"/>
    <property type="match status" value="1"/>
</dbReference>
<name>A0A383ATH8_9ZZZZ</name>
<evidence type="ECO:0000313" key="1">
    <source>
        <dbReference type="EMBL" id="SVE10921.1"/>
    </source>
</evidence>
<dbReference type="InterPro" id="IPR015943">
    <property type="entry name" value="WD40/YVTN_repeat-like_dom_sf"/>
</dbReference>
<dbReference type="InterPro" id="IPR036322">
    <property type="entry name" value="WD40_repeat_dom_sf"/>
</dbReference>
<proteinExistence type="predicted"/>
<gene>
    <name evidence="1" type="ORF">METZ01_LOCUS463775</name>
</gene>